<feature type="region of interest" description="Disordered" evidence="1">
    <location>
        <begin position="185"/>
        <end position="211"/>
    </location>
</feature>
<reference evidence="3" key="1">
    <citation type="journal article" date="2017" name="Nat. Ecol. Evol.">
        <title>Genome expansion and lineage-specific genetic innovations in the forest pathogenic fungi Armillaria.</title>
        <authorList>
            <person name="Sipos G."/>
            <person name="Prasanna A.N."/>
            <person name="Walter M.C."/>
            <person name="O'Connor E."/>
            <person name="Balint B."/>
            <person name="Krizsan K."/>
            <person name="Kiss B."/>
            <person name="Hess J."/>
            <person name="Varga T."/>
            <person name="Slot J."/>
            <person name="Riley R."/>
            <person name="Boka B."/>
            <person name="Rigling D."/>
            <person name="Barry K."/>
            <person name="Lee J."/>
            <person name="Mihaltcheva S."/>
            <person name="LaButti K."/>
            <person name="Lipzen A."/>
            <person name="Waldron R."/>
            <person name="Moloney N.M."/>
            <person name="Sperisen C."/>
            <person name="Kredics L."/>
            <person name="Vagvoelgyi C."/>
            <person name="Patrignani A."/>
            <person name="Fitzpatrick D."/>
            <person name="Nagy I."/>
            <person name="Doyle S."/>
            <person name="Anderson J.B."/>
            <person name="Grigoriev I.V."/>
            <person name="Gueldener U."/>
            <person name="Muensterkoetter M."/>
            <person name="Nagy L.G."/>
        </authorList>
    </citation>
    <scope>NUCLEOTIDE SEQUENCE [LARGE SCALE GENOMIC DNA]</scope>
    <source>
        <strain evidence="3">C18/9</strain>
    </source>
</reference>
<dbReference type="Proteomes" id="UP000219338">
    <property type="component" value="Unassembled WGS sequence"/>
</dbReference>
<dbReference type="AlphaFoldDB" id="A0A284RZ16"/>
<accession>A0A284RZ16</accession>
<sequence>MQAYEYSKNTLRKDSFSRAISLFWSNSITYVCHDELAALPAMGDNYVAWIGPAPDCTHQRGSLLLLVKRLVFRLALAHCITDRAERSQKELVLVIAFRLLAQDPEGCVNLETTNVAYTTIPQLRLPGPFAKVLQGVAATRWIAKDVADERVSMSSAARHGTTLLGTSIAVYPFEWRTAIQVHLTTTSSPSRTSPPSSAPQLSSTTKSETPA</sequence>
<gene>
    <name evidence="2" type="ORF">ARMOST_17457</name>
</gene>
<evidence type="ECO:0000256" key="1">
    <source>
        <dbReference type="SAM" id="MobiDB-lite"/>
    </source>
</evidence>
<feature type="compositionally biased region" description="Polar residues" evidence="1">
    <location>
        <begin position="200"/>
        <end position="211"/>
    </location>
</feature>
<evidence type="ECO:0000313" key="2">
    <source>
        <dbReference type="EMBL" id="SJL14005.1"/>
    </source>
</evidence>
<name>A0A284RZ16_ARMOS</name>
<dbReference type="EMBL" id="FUEG01000022">
    <property type="protein sequence ID" value="SJL14005.1"/>
    <property type="molecule type" value="Genomic_DNA"/>
</dbReference>
<evidence type="ECO:0000313" key="3">
    <source>
        <dbReference type="Proteomes" id="UP000219338"/>
    </source>
</evidence>
<feature type="compositionally biased region" description="Low complexity" evidence="1">
    <location>
        <begin position="185"/>
        <end position="199"/>
    </location>
</feature>
<protein>
    <submittedName>
        <fullName evidence="2">Uncharacterized protein</fullName>
    </submittedName>
</protein>
<proteinExistence type="predicted"/>
<keyword evidence="3" id="KW-1185">Reference proteome</keyword>
<organism evidence="2 3">
    <name type="scientific">Armillaria ostoyae</name>
    <name type="common">Armillaria root rot fungus</name>
    <dbReference type="NCBI Taxonomy" id="47428"/>
    <lineage>
        <taxon>Eukaryota</taxon>
        <taxon>Fungi</taxon>
        <taxon>Dikarya</taxon>
        <taxon>Basidiomycota</taxon>
        <taxon>Agaricomycotina</taxon>
        <taxon>Agaricomycetes</taxon>
        <taxon>Agaricomycetidae</taxon>
        <taxon>Agaricales</taxon>
        <taxon>Marasmiineae</taxon>
        <taxon>Physalacriaceae</taxon>
        <taxon>Armillaria</taxon>
    </lineage>
</organism>